<keyword evidence="8" id="KW-0648">Protein biosynthesis</keyword>
<evidence type="ECO:0000313" key="12">
    <source>
        <dbReference type="Proteomes" id="UP000008871"/>
    </source>
</evidence>
<dbReference type="InterPro" id="IPR020058">
    <property type="entry name" value="Glu/Gln-tRNA-synth_Ib_cat-dom"/>
</dbReference>
<dbReference type="PRINTS" id="PR00987">
    <property type="entry name" value="TRNASYNTHGLU"/>
</dbReference>
<dbReference type="GO" id="GO:0005829">
    <property type="term" value="C:cytosol"/>
    <property type="evidence" value="ECO:0007669"/>
    <property type="project" value="TreeGrafter"/>
</dbReference>
<keyword evidence="3 7" id="KW-0547">Nucleotide-binding</keyword>
<dbReference type="HAMAP" id="MF_01428">
    <property type="entry name" value="Glu_Q_tRNA_synth"/>
    <property type="match status" value="1"/>
</dbReference>
<dbReference type="KEGG" id="abo:ABO_0344"/>
<evidence type="ECO:0000256" key="5">
    <source>
        <dbReference type="ARBA" id="ARBA00022840"/>
    </source>
</evidence>
<dbReference type="InterPro" id="IPR049940">
    <property type="entry name" value="GluQ/Sye"/>
</dbReference>
<dbReference type="NCBIfam" id="NF004314">
    <property type="entry name" value="PRK05710.1-3"/>
    <property type="match status" value="1"/>
</dbReference>
<dbReference type="eggNOG" id="COG0008">
    <property type="taxonomic scope" value="Bacteria"/>
</dbReference>
<evidence type="ECO:0000256" key="1">
    <source>
        <dbReference type="ARBA" id="ARBA00022598"/>
    </source>
</evidence>
<keyword evidence="5 7" id="KW-0067">ATP-binding</keyword>
<evidence type="ECO:0000256" key="6">
    <source>
        <dbReference type="ARBA" id="ARBA00023146"/>
    </source>
</evidence>
<dbReference type="GO" id="GO:0006424">
    <property type="term" value="P:glutamyl-tRNA aminoacylation"/>
    <property type="evidence" value="ECO:0007669"/>
    <property type="project" value="InterPro"/>
</dbReference>
<gene>
    <name evidence="11" type="primary">gltX</name>
    <name evidence="7" type="synonym">gluQ</name>
    <name evidence="11" type="ordered locus">ABO_0344</name>
</gene>
<keyword evidence="1 7" id="KW-0436">Ligase</keyword>
<reference evidence="11 12" key="1">
    <citation type="journal article" date="2006" name="Nat. Biotechnol.">
        <title>Genome sequence of the ubiquitous hydrocarbon-degrading marine bacterium Alcanivorax borkumensis.</title>
        <authorList>
            <person name="Schneiker S."/>
            <person name="Martins dos Santos V.A.P."/>
            <person name="Bartels D."/>
            <person name="Bekel T."/>
            <person name="Brecht M."/>
            <person name="Buhrmester J."/>
            <person name="Chernikova T.N."/>
            <person name="Denaro R."/>
            <person name="Ferrer M."/>
            <person name="Gertler C."/>
            <person name="Goesmann A."/>
            <person name="Golyshina O.V."/>
            <person name="Kaminski F."/>
            <person name="Khachane A.N."/>
            <person name="Lang S."/>
            <person name="Linke B."/>
            <person name="McHardy A.C."/>
            <person name="Meyer F."/>
            <person name="Nechitaylo T."/>
            <person name="Puehler A."/>
            <person name="Regenhardt D."/>
            <person name="Rupp O."/>
            <person name="Sabirova J.S."/>
            <person name="Selbitschka W."/>
            <person name="Yakimov M.M."/>
            <person name="Timmis K.N."/>
            <person name="Vorhoelter F.-J."/>
            <person name="Weidner S."/>
            <person name="Kaiser O."/>
            <person name="Golyshin P.N."/>
        </authorList>
    </citation>
    <scope>NUCLEOTIDE SEQUENCE [LARGE SCALE GENOMIC DNA]</scope>
    <source>
        <strain evidence="12">ATCC 700651 / DSM 11573 / NCIMB 13689 / SK2</strain>
    </source>
</reference>
<comment type="caution">
    <text evidence="7">Lacks conserved residue(s) required for the propagation of feature annotation.</text>
</comment>
<dbReference type="OrthoDB" id="9807503at2"/>
<evidence type="ECO:0000313" key="11">
    <source>
        <dbReference type="EMBL" id="CAL15792.1"/>
    </source>
</evidence>
<dbReference type="GO" id="GO:0006400">
    <property type="term" value="P:tRNA modification"/>
    <property type="evidence" value="ECO:0007669"/>
    <property type="project" value="InterPro"/>
</dbReference>
<dbReference type="SUPFAM" id="SSF52374">
    <property type="entry name" value="Nucleotidylyl transferase"/>
    <property type="match status" value="1"/>
</dbReference>
<dbReference type="GO" id="GO:0005524">
    <property type="term" value="F:ATP binding"/>
    <property type="evidence" value="ECO:0007669"/>
    <property type="project" value="UniProtKB-KW"/>
</dbReference>
<dbReference type="InterPro" id="IPR014729">
    <property type="entry name" value="Rossmann-like_a/b/a_fold"/>
</dbReference>
<feature type="binding site" evidence="7">
    <location>
        <begin position="6"/>
        <end position="10"/>
    </location>
    <ligand>
        <name>L-glutamate</name>
        <dbReference type="ChEBI" id="CHEBI:29985"/>
    </ligand>
</feature>
<evidence type="ECO:0000256" key="8">
    <source>
        <dbReference type="RuleBase" id="RU363037"/>
    </source>
</evidence>
<dbReference type="Gene3D" id="3.40.50.620">
    <property type="entry name" value="HUPs"/>
    <property type="match status" value="1"/>
</dbReference>
<evidence type="ECO:0000256" key="9">
    <source>
        <dbReference type="SAM" id="MobiDB-lite"/>
    </source>
</evidence>
<dbReference type="STRING" id="393595.ABO_0344"/>
<protein>
    <recommendedName>
        <fullName evidence="7">Glutamyl-Q tRNA(Asp) synthetase</fullName>
        <shortName evidence="7">Glu-Q-RSs</shortName>
        <ecNumber evidence="7">6.1.1.-</ecNumber>
    </recommendedName>
</protein>
<dbReference type="AlphaFoldDB" id="Q0VSQ6"/>
<dbReference type="NCBIfam" id="TIGR03838">
    <property type="entry name" value="queuosine_YadB"/>
    <property type="match status" value="1"/>
</dbReference>
<dbReference type="Pfam" id="PF00749">
    <property type="entry name" value="tRNA-synt_1c"/>
    <property type="match status" value="1"/>
</dbReference>
<dbReference type="GO" id="GO:0008270">
    <property type="term" value="F:zinc ion binding"/>
    <property type="evidence" value="ECO:0007669"/>
    <property type="project" value="InterPro"/>
</dbReference>
<feature type="binding site" evidence="7">
    <location>
        <position position="186"/>
    </location>
    <ligand>
        <name>L-glutamate</name>
        <dbReference type="ChEBI" id="CHEBI:29985"/>
    </ligand>
</feature>
<dbReference type="RefSeq" id="WP_011587639.1">
    <property type="nucleotide sequence ID" value="NC_008260.1"/>
</dbReference>
<evidence type="ECO:0000259" key="10">
    <source>
        <dbReference type="Pfam" id="PF00749"/>
    </source>
</evidence>
<feature type="binding site" evidence="7">
    <location>
        <position position="227"/>
    </location>
    <ligand>
        <name>ATP</name>
        <dbReference type="ChEBI" id="CHEBI:30616"/>
    </ligand>
</feature>
<evidence type="ECO:0000256" key="7">
    <source>
        <dbReference type="HAMAP-Rule" id="MF_01428"/>
    </source>
</evidence>
<dbReference type="EMBL" id="AM286690">
    <property type="protein sequence ID" value="CAL15792.1"/>
    <property type="molecule type" value="Genomic_DNA"/>
</dbReference>
<comment type="similarity">
    <text evidence="7">Belongs to the class-I aminoacyl-tRNA synthetase family. GluQ subfamily.</text>
</comment>
<dbReference type="Gene3D" id="3.90.800.10">
    <property type="entry name" value="Glutamyl-tRNA Synthetase, Domain 3"/>
    <property type="match status" value="1"/>
</dbReference>
<dbReference type="GO" id="GO:0004818">
    <property type="term" value="F:glutamate-tRNA ligase activity"/>
    <property type="evidence" value="ECO:0007669"/>
    <property type="project" value="TreeGrafter"/>
</dbReference>
<feature type="binding site" evidence="7">
    <location>
        <position position="168"/>
    </location>
    <ligand>
        <name>L-glutamate</name>
        <dbReference type="ChEBI" id="CHEBI:29985"/>
    </ligand>
</feature>
<evidence type="ECO:0000256" key="3">
    <source>
        <dbReference type="ARBA" id="ARBA00022741"/>
    </source>
</evidence>
<feature type="domain" description="Glutamyl/glutaminyl-tRNA synthetase class Ib catalytic" evidence="10">
    <location>
        <begin position="4"/>
        <end position="230"/>
    </location>
</feature>
<evidence type="ECO:0000256" key="4">
    <source>
        <dbReference type="ARBA" id="ARBA00022833"/>
    </source>
</evidence>
<keyword evidence="4" id="KW-0862">Zinc</keyword>
<feature type="short sequence motif" description="'HIGH' region" evidence="7">
    <location>
        <begin position="9"/>
        <end position="19"/>
    </location>
</feature>
<feature type="binding site" evidence="7">
    <location>
        <position position="42"/>
    </location>
    <ligand>
        <name>L-glutamate</name>
        <dbReference type="ChEBI" id="CHEBI:29985"/>
    </ligand>
</feature>
<proteinExistence type="inferred from homology"/>
<keyword evidence="6 7" id="KW-0030">Aminoacyl-tRNA synthetase</keyword>
<keyword evidence="12" id="KW-1185">Reference proteome</keyword>
<dbReference type="PANTHER" id="PTHR43311">
    <property type="entry name" value="GLUTAMATE--TRNA LIGASE"/>
    <property type="match status" value="1"/>
</dbReference>
<dbReference type="EC" id="6.1.1.-" evidence="7"/>
<keyword evidence="2" id="KW-0479">Metal-binding</keyword>
<dbReference type="PANTHER" id="PTHR43311:SF1">
    <property type="entry name" value="GLUTAMYL-Q TRNA(ASP) SYNTHETASE"/>
    <property type="match status" value="1"/>
</dbReference>
<accession>Q0VSQ6</accession>
<name>Q0VSQ6_ALCBS</name>
<dbReference type="Proteomes" id="UP000008871">
    <property type="component" value="Chromosome"/>
</dbReference>
<feature type="short sequence motif" description="'KMSKS' region" evidence="7">
    <location>
        <begin position="224"/>
        <end position="228"/>
    </location>
</feature>
<comment type="function">
    <text evidence="7">Catalyzes the tRNA-independent activation of glutamate in presence of ATP and the subsequent transfer of glutamate onto a tRNA(Asp). Glutamate is transferred on the 2-amino-5-(4,5-dihydroxy-2-cyclopenten-1-yl) moiety of the queuosine in the wobble position of the QUC anticodon.</text>
</comment>
<dbReference type="HOGENOM" id="CLU_015768_0_1_6"/>
<organism evidence="11 12">
    <name type="scientific">Alcanivorax borkumensis (strain ATCC 700651 / DSM 11573 / NCIMB 13689 / SK2)</name>
    <dbReference type="NCBI Taxonomy" id="393595"/>
    <lineage>
        <taxon>Bacteria</taxon>
        <taxon>Pseudomonadati</taxon>
        <taxon>Pseudomonadota</taxon>
        <taxon>Gammaproteobacteria</taxon>
        <taxon>Oceanospirillales</taxon>
        <taxon>Alcanivoracaceae</taxon>
        <taxon>Alcanivorax</taxon>
    </lineage>
</organism>
<feature type="region of interest" description="Disordered" evidence="9">
    <location>
        <begin position="276"/>
        <end position="304"/>
    </location>
</feature>
<dbReference type="InterPro" id="IPR022380">
    <property type="entry name" value="Glu-Q_tRNA(Asp)_Synthase"/>
</dbReference>
<dbReference type="InterPro" id="IPR000924">
    <property type="entry name" value="Glu/Gln-tRNA-synth"/>
</dbReference>
<sequence length="304" mass="33181">MSYRGRFAPTPSGPLHFGSLVAALASWLEARSCGGTWLVRIDDLDPPREVPGAADRILRQLEAFGLHWDETVRYQSQRSDAYQAAVTQLVDSGHAFHCRLTRKELASLNHCHPGISAAVAADADTAVRLHVPDRQLCYSDNIQGHVCNNLHRDGGAFVIRRRDGLFGYQLACALDDADEAITHVLRGADLLGSTLRQRWLLECLKRPIPDYAHLPVVSSGRNVKLSKSAGSNALDPNRANQLLSAALSCMGLQPPADLQSTSPAALLAWATTHYPEHQWPPGHQQPLPDGLNVEDTVEPPPQPT</sequence>
<evidence type="ECO:0000256" key="2">
    <source>
        <dbReference type="ARBA" id="ARBA00022723"/>
    </source>
</evidence>